<gene>
    <name evidence="1" type="ORF">ACH49W_05310</name>
</gene>
<dbReference type="EMBL" id="JBIRYO010000003">
    <property type="protein sequence ID" value="MFI2472778.1"/>
    <property type="molecule type" value="Genomic_DNA"/>
</dbReference>
<evidence type="ECO:0000313" key="1">
    <source>
        <dbReference type="EMBL" id="MFI2472778.1"/>
    </source>
</evidence>
<dbReference type="SUPFAM" id="SSF82171">
    <property type="entry name" value="DPP6 N-terminal domain-like"/>
    <property type="match status" value="1"/>
</dbReference>
<accession>A0ABW7WV98</accession>
<dbReference type="Proteomes" id="UP001611415">
    <property type="component" value="Unassembled WGS sequence"/>
</dbReference>
<protein>
    <submittedName>
        <fullName evidence="1">Uncharacterized protein</fullName>
    </submittedName>
</protein>
<reference evidence="1 2" key="1">
    <citation type="submission" date="2024-10" db="EMBL/GenBank/DDBJ databases">
        <title>The Natural Products Discovery Center: Release of the First 8490 Sequenced Strains for Exploring Actinobacteria Biosynthetic Diversity.</title>
        <authorList>
            <person name="Kalkreuter E."/>
            <person name="Kautsar S.A."/>
            <person name="Yang D."/>
            <person name="Bader C.D."/>
            <person name="Teijaro C.N."/>
            <person name="Fluegel L."/>
            <person name="Davis C.M."/>
            <person name="Simpson J.R."/>
            <person name="Lauterbach L."/>
            <person name="Steele A.D."/>
            <person name="Gui C."/>
            <person name="Meng S."/>
            <person name="Li G."/>
            <person name="Viehrig K."/>
            <person name="Ye F."/>
            <person name="Su P."/>
            <person name="Kiefer A.F."/>
            <person name="Nichols A."/>
            <person name="Cepeda A.J."/>
            <person name="Yan W."/>
            <person name="Fan B."/>
            <person name="Jiang Y."/>
            <person name="Adhikari A."/>
            <person name="Zheng C.-J."/>
            <person name="Schuster L."/>
            <person name="Cowan T.M."/>
            <person name="Smanski M.J."/>
            <person name="Chevrette M.G."/>
            <person name="De Carvalho L.P.S."/>
            <person name="Shen B."/>
        </authorList>
    </citation>
    <scope>NUCLEOTIDE SEQUENCE [LARGE SCALE GENOMIC DNA]</scope>
    <source>
        <strain evidence="1 2">NPDC019275</strain>
    </source>
</reference>
<sequence>MPDFKKEVVVRDDSDKERIKLDATQSDIVVKNAGGDLRLHFDGVRAALYLGGKGNEGDLIVRDSANDERIKLDGGEGQIWVKDTTGKERLRLDDAGSIVARDADGKILFRFETNTGALYLGQRPANPNTPIDADLFKERIKLDGAEGEISVKNARGNKTLDLDGTTLFLGGKDAGGGAVVVRDNENKHQVVLNGHDGMIWVKDPVSNNNAIQIDRTARVSIGCQGNDGDLVVHDKANKQTIRLDGAKGEIHLGNADAAEDFEVADPVEVTAGMVMSVGQDGKLRPCSIAYDQAVVGVVSGADRYRPGLVFDRSETQDDSRMPISVMGKVICRADARYGSIRVGDLLTTSPNPGCAMKASEPDRAFGTIIGKALDSLDAGEGLVPMLISLQ</sequence>
<proteinExistence type="predicted"/>
<dbReference type="RefSeq" id="WP_357404595.1">
    <property type="nucleotide sequence ID" value="NZ_JBEYCD010000005.1"/>
</dbReference>
<keyword evidence="2" id="KW-1185">Reference proteome</keyword>
<name>A0ABW7WV98_9NOCA</name>
<evidence type="ECO:0000313" key="2">
    <source>
        <dbReference type="Proteomes" id="UP001611415"/>
    </source>
</evidence>
<comment type="caution">
    <text evidence="1">The sequence shown here is derived from an EMBL/GenBank/DDBJ whole genome shotgun (WGS) entry which is preliminary data.</text>
</comment>
<organism evidence="1 2">
    <name type="scientific">Nocardia xishanensis</name>
    <dbReference type="NCBI Taxonomy" id="238964"/>
    <lineage>
        <taxon>Bacteria</taxon>
        <taxon>Bacillati</taxon>
        <taxon>Actinomycetota</taxon>
        <taxon>Actinomycetes</taxon>
        <taxon>Mycobacteriales</taxon>
        <taxon>Nocardiaceae</taxon>
        <taxon>Nocardia</taxon>
    </lineage>
</organism>